<feature type="domain" description="Transposase Tc1-like" evidence="2">
    <location>
        <begin position="80"/>
        <end position="143"/>
    </location>
</feature>
<sequence length="164" mass="18332">MGETTCPRSGTPRETANNTDRDKFSDGTAYFQQRNCRGNSEGRRAAPATRDPKNTVPVTAIGWMTPPTWWSAGGGVALPRSARRNPSVLHPELQKQLLQATAVNISVKTIGKSVRAQYLYSTRQLRVPELSTQHKIDRLNWCLNTVIELLEIDETRIGLKSDDR</sequence>
<organism evidence="3 4">
    <name type="scientific">Hypothenemus hampei</name>
    <name type="common">Coffee berry borer</name>
    <dbReference type="NCBI Taxonomy" id="57062"/>
    <lineage>
        <taxon>Eukaryota</taxon>
        <taxon>Metazoa</taxon>
        <taxon>Ecdysozoa</taxon>
        <taxon>Arthropoda</taxon>
        <taxon>Hexapoda</taxon>
        <taxon>Insecta</taxon>
        <taxon>Pterygota</taxon>
        <taxon>Neoptera</taxon>
        <taxon>Endopterygota</taxon>
        <taxon>Coleoptera</taxon>
        <taxon>Polyphaga</taxon>
        <taxon>Cucujiformia</taxon>
        <taxon>Curculionidae</taxon>
        <taxon>Scolytinae</taxon>
        <taxon>Hypothenemus</taxon>
    </lineage>
</organism>
<evidence type="ECO:0000313" key="4">
    <source>
        <dbReference type="Proteomes" id="UP001566132"/>
    </source>
</evidence>
<keyword evidence="4" id="KW-1185">Reference proteome</keyword>
<proteinExistence type="predicted"/>
<dbReference type="Proteomes" id="UP001566132">
    <property type="component" value="Unassembled WGS sequence"/>
</dbReference>
<feature type="compositionally biased region" description="Polar residues" evidence="1">
    <location>
        <begin position="1"/>
        <end position="18"/>
    </location>
</feature>
<dbReference type="Pfam" id="PF01498">
    <property type="entry name" value="HTH_Tnp_Tc3_2"/>
    <property type="match status" value="1"/>
</dbReference>
<name>A0ABD1ECQ7_HYPHA</name>
<dbReference type="AlphaFoldDB" id="A0ABD1ECQ7"/>
<accession>A0ABD1ECQ7</accession>
<evidence type="ECO:0000256" key="1">
    <source>
        <dbReference type="SAM" id="MobiDB-lite"/>
    </source>
</evidence>
<gene>
    <name evidence="3" type="ORF">ABEB36_010641</name>
</gene>
<comment type="caution">
    <text evidence="3">The sequence shown here is derived from an EMBL/GenBank/DDBJ whole genome shotgun (WGS) entry which is preliminary data.</text>
</comment>
<protein>
    <recommendedName>
        <fullName evidence="2">Transposase Tc1-like domain-containing protein</fullName>
    </recommendedName>
</protein>
<evidence type="ECO:0000313" key="3">
    <source>
        <dbReference type="EMBL" id="KAL1492389.1"/>
    </source>
</evidence>
<feature type="region of interest" description="Disordered" evidence="1">
    <location>
        <begin position="1"/>
        <end position="57"/>
    </location>
</feature>
<evidence type="ECO:0000259" key="2">
    <source>
        <dbReference type="Pfam" id="PF01498"/>
    </source>
</evidence>
<dbReference type="InterPro" id="IPR002492">
    <property type="entry name" value="Transposase_Tc1-like"/>
</dbReference>
<dbReference type="EMBL" id="JBDJPC010000008">
    <property type="protein sequence ID" value="KAL1492389.1"/>
    <property type="molecule type" value="Genomic_DNA"/>
</dbReference>
<reference evidence="3 4" key="1">
    <citation type="submission" date="2024-05" db="EMBL/GenBank/DDBJ databases">
        <title>Genetic variation in Jamaican populations of the coffee berry borer (Hypothenemus hampei).</title>
        <authorList>
            <person name="Errbii M."/>
            <person name="Myrie A."/>
        </authorList>
    </citation>
    <scope>NUCLEOTIDE SEQUENCE [LARGE SCALE GENOMIC DNA]</scope>
    <source>
        <strain evidence="3">JA-Hopewell-2020-01-JO</strain>
        <tissue evidence="3">Whole body</tissue>
    </source>
</reference>